<reference evidence="2" key="3">
    <citation type="submission" date="2022-06" db="UniProtKB">
        <authorList>
            <consortium name="EnsemblPlants"/>
        </authorList>
    </citation>
    <scope>IDENTIFICATION</scope>
</reference>
<name>A0A8R7PWJ3_TRIUA</name>
<proteinExistence type="predicted"/>
<keyword evidence="3" id="KW-1185">Reference proteome</keyword>
<dbReference type="AlphaFoldDB" id="A0A8R7PWJ3"/>
<reference evidence="3" key="1">
    <citation type="journal article" date="2013" name="Nature">
        <title>Draft genome of the wheat A-genome progenitor Triticum urartu.</title>
        <authorList>
            <person name="Ling H.Q."/>
            <person name="Zhao S."/>
            <person name="Liu D."/>
            <person name="Wang J."/>
            <person name="Sun H."/>
            <person name="Zhang C."/>
            <person name="Fan H."/>
            <person name="Li D."/>
            <person name="Dong L."/>
            <person name="Tao Y."/>
            <person name="Gao C."/>
            <person name="Wu H."/>
            <person name="Li Y."/>
            <person name="Cui Y."/>
            <person name="Guo X."/>
            <person name="Zheng S."/>
            <person name="Wang B."/>
            <person name="Yu K."/>
            <person name="Liang Q."/>
            <person name="Yang W."/>
            <person name="Lou X."/>
            <person name="Chen J."/>
            <person name="Feng M."/>
            <person name="Jian J."/>
            <person name="Zhang X."/>
            <person name="Luo G."/>
            <person name="Jiang Y."/>
            <person name="Liu J."/>
            <person name="Wang Z."/>
            <person name="Sha Y."/>
            <person name="Zhang B."/>
            <person name="Wu H."/>
            <person name="Tang D."/>
            <person name="Shen Q."/>
            <person name="Xue P."/>
            <person name="Zou S."/>
            <person name="Wang X."/>
            <person name="Liu X."/>
            <person name="Wang F."/>
            <person name="Yang Y."/>
            <person name="An X."/>
            <person name="Dong Z."/>
            <person name="Zhang K."/>
            <person name="Zhang X."/>
            <person name="Luo M.C."/>
            <person name="Dvorak J."/>
            <person name="Tong Y."/>
            <person name="Wang J."/>
            <person name="Yang H."/>
            <person name="Li Z."/>
            <person name="Wang D."/>
            <person name="Zhang A."/>
            <person name="Wang J."/>
        </authorList>
    </citation>
    <scope>NUCLEOTIDE SEQUENCE</scope>
    <source>
        <strain evidence="3">cv. G1812</strain>
    </source>
</reference>
<dbReference type="EnsemblPlants" id="TuG1812G0300004130.01.T02">
    <property type="protein sequence ID" value="TuG1812G0300004130.01.T02.cds452707"/>
    <property type="gene ID" value="TuG1812G0300004130.01"/>
</dbReference>
<dbReference type="EnsemblPlants" id="TuG1812G0300004130.01.T01">
    <property type="protein sequence ID" value="TuG1812G0300004130.01.T01.cds452707"/>
    <property type="gene ID" value="TuG1812G0300004130.01"/>
</dbReference>
<organism evidence="2 3">
    <name type="scientific">Triticum urartu</name>
    <name type="common">Red wild einkorn</name>
    <name type="synonym">Crithodium urartu</name>
    <dbReference type="NCBI Taxonomy" id="4572"/>
    <lineage>
        <taxon>Eukaryota</taxon>
        <taxon>Viridiplantae</taxon>
        <taxon>Streptophyta</taxon>
        <taxon>Embryophyta</taxon>
        <taxon>Tracheophyta</taxon>
        <taxon>Spermatophyta</taxon>
        <taxon>Magnoliopsida</taxon>
        <taxon>Liliopsida</taxon>
        <taxon>Poales</taxon>
        <taxon>Poaceae</taxon>
        <taxon>BOP clade</taxon>
        <taxon>Pooideae</taxon>
        <taxon>Triticodae</taxon>
        <taxon>Triticeae</taxon>
        <taxon>Triticinae</taxon>
        <taxon>Triticum</taxon>
    </lineage>
</organism>
<feature type="region of interest" description="Disordered" evidence="1">
    <location>
        <begin position="43"/>
        <end position="71"/>
    </location>
</feature>
<sequence>PVLSPTELIGRKPTLQIVGGLCYFPHHLSQCYTQPWRFPFSVGQQSRPLHPSGREPAAVALGKRSSHRRDAVELKRRRQVGSRFLRRSGAGPRRRAPRAREVSYISSPILVSLIDPRLPD</sequence>
<dbReference type="Gramene" id="TuG1812G0300004130.01.T02">
    <property type="protein sequence ID" value="TuG1812G0300004130.01.T02.cds452707"/>
    <property type="gene ID" value="TuG1812G0300004130.01"/>
</dbReference>
<dbReference type="Gramene" id="TuG1812G0300004130.01.T01">
    <property type="protein sequence ID" value="TuG1812G0300004130.01.T01.cds452707"/>
    <property type="gene ID" value="TuG1812G0300004130.01"/>
</dbReference>
<accession>A0A8R7PWJ3</accession>
<evidence type="ECO:0000313" key="3">
    <source>
        <dbReference type="Proteomes" id="UP000015106"/>
    </source>
</evidence>
<protein>
    <submittedName>
        <fullName evidence="2">Uncharacterized protein</fullName>
    </submittedName>
</protein>
<evidence type="ECO:0000256" key="1">
    <source>
        <dbReference type="SAM" id="MobiDB-lite"/>
    </source>
</evidence>
<reference evidence="2" key="2">
    <citation type="submission" date="2018-03" db="EMBL/GenBank/DDBJ databases">
        <title>The Triticum urartu genome reveals the dynamic nature of wheat genome evolution.</title>
        <authorList>
            <person name="Ling H."/>
            <person name="Ma B."/>
            <person name="Shi X."/>
            <person name="Liu H."/>
            <person name="Dong L."/>
            <person name="Sun H."/>
            <person name="Cao Y."/>
            <person name="Gao Q."/>
            <person name="Zheng S."/>
            <person name="Li Y."/>
            <person name="Yu Y."/>
            <person name="Du H."/>
            <person name="Qi M."/>
            <person name="Li Y."/>
            <person name="Yu H."/>
            <person name="Cui Y."/>
            <person name="Wang N."/>
            <person name="Chen C."/>
            <person name="Wu H."/>
            <person name="Zhao Y."/>
            <person name="Zhang J."/>
            <person name="Li Y."/>
            <person name="Zhou W."/>
            <person name="Zhang B."/>
            <person name="Hu W."/>
            <person name="Eijk M."/>
            <person name="Tang J."/>
            <person name="Witsenboer H."/>
            <person name="Zhao S."/>
            <person name="Li Z."/>
            <person name="Zhang A."/>
            <person name="Wang D."/>
            <person name="Liang C."/>
        </authorList>
    </citation>
    <scope>NUCLEOTIDE SEQUENCE [LARGE SCALE GENOMIC DNA]</scope>
    <source>
        <strain evidence="2">cv. G1812</strain>
    </source>
</reference>
<dbReference type="Proteomes" id="UP000015106">
    <property type="component" value="Chromosome 3"/>
</dbReference>
<evidence type="ECO:0000313" key="2">
    <source>
        <dbReference type="EnsemblPlants" id="TuG1812G0300004130.01.T01.cds452707"/>
    </source>
</evidence>